<name>A0A448IT10_MYCAU</name>
<keyword evidence="4" id="KW-1185">Reference proteome</keyword>
<dbReference type="EMBL" id="LR134356">
    <property type="protein sequence ID" value="VEG55622.1"/>
    <property type="molecule type" value="Genomic_DNA"/>
</dbReference>
<accession>A0A448IT10</accession>
<dbReference type="KEGG" id="mauu:NCTC10437_03094"/>
<dbReference type="PANTHER" id="PTHR21015">
    <property type="entry name" value="UDP-N-ACETYLGLUCOSAMINE--N-ACETYLMURAMYL-(PENTAPEPTIDE) PYROPHOSPHORYL-UNDECAPRENOL N-ACETYLGLUCOSAMINE TRANSFERASE 1"/>
    <property type="match status" value="1"/>
</dbReference>
<dbReference type="PANTHER" id="PTHR21015:SF22">
    <property type="entry name" value="GLYCOSYLTRANSFERASE"/>
    <property type="match status" value="1"/>
</dbReference>
<evidence type="ECO:0000313" key="4">
    <source>
        <dbReference type="Proteomes" id="UP000279306"/>
    </source>
</evidence>
<feature type="domain" description="Glycosyl transferase family 28 C-terminal" evidence="2">
    <location>
        <begin position="183"/>
        <end position="239"/>
    </location>
</feature>
<dbReference type="Proteomes" id="UP000279306">
    <property type="component" value="Chromosome"/>
</dbReference>
<sequence length="290" mass="30766">MLPRDDAAGSARHPAANGVLHWAPHHDAGLRERMARLAQWVAENSPAAAVVDVSVEVATLLRLLGVPVIVVAMPGHRVDSPHQMVYQLADHIVAPWPAALNQPSWLSPYAHKTSYVGGISRFDGRTHEPGPRAETPTVLVLNGAGGSALRLDMIAACQQQHPEYLWRTLGVAGGPWVDDPWPTICAADVIIAHAGQNSIADIAAAQKPAIIIAQARPFDEQTVTAQNLARAGLAIVLDDWPDPGAWPELIAAARRLDVGQWSRWQTAGAAARAAQAIADVARHCAADGSG</sequence>
<dbReference type="SUPFAM" id="SSF53756">
    <property type="entry name" value="UDP-Glycosyltransferase/glycogen phosphorylase"/>
    <property type="match status" value="1"/>
</dbReference>
<keyword evidence="1 3" id="KW-0808">Transferase</keyword>
<organism evidence="3 4">
    <name type="scientific">Mycolicibacterium aurum</name>
    <name type="common">Mycobacterium aurum</name>
    <dbReference type="NCBI Taxonomy" id="1791"/>
    <lineage>
        <taxon>Bacteria</taxon>
        <taxon>Bacillati</taxon>
        <taxon>Actinomycetota</taxon>
        <taxon>Actinomycetes</taxon>
        <taxon>Mycobacteriales</taxon>
        <taxon>Mycobacteriaceae</taxon>
        <taxon>Mycolicibacterium</taxon>
    </lineage>
</organism>
<dbReference type="InterPro" id="IPR007235">
    <property type="entry name" value="Glyco_trans_28_C"/>
</dbReference>
<gene>
    <name evidence="3" type="ORF">NCTC10437_03094</name>
</gene>
<evidence type="ECO:0000256" key="1">
    <source>
        <dbReference type="ARBA" id="ARBA00022679"/>
    </source>
</evidence>
<reference evidence="3 4" key="1">
    <citation type="submission" date="2018-12" db="EMBL/GenBank/DDBJ databases">
        <authorList>
            <consortium name="Pathogen Informatics"/>
        </authorList>
    </citation>
    <scope>NUCLEOTIDE SEQUENCE [LARGE SCALE GENOMIC DNA]</scope>
    <source>
        <strain evidence="3 4">NCTC10437</strain>
    </source>
</reference>
<protein>
    <submittedName>
        <fullName evidence="3">UDP-N-acetylglucosamine:LPS N-acetylglucosamine transferase</fullName>
    </submittedName>
</protein>
<dbReference type="Gene3D" id="3.40.50.2000">
    <property type="entry name" value="Glycogen Phosphorylase B"/>
    <property type="match status" value="1"/>
</dbReference>
<dbReference type="AlphaFoldDB" id="A0A448IT10"/>
<dbReference type="Pfam" id="PF04101">
    <property type="entry name" value="Glyco_tran_28_C"/>
    <property type="match status" value="1"/>
</dbReference>
<evidence type="ECO:0000259" key="2">
    <source>
        <dbReference type="Pfam" id="PF04101"/>
    </source>
</evidence>
<dbReference type="GO" id="GO:0016758">
    <property type="term" value="F:hexosyltransferase activity"/>
    <property type="evidence" value="ECO:0007669"/>
    <property type="project" value="InterPro"/>
</dbReference>
<dbReference type="STRING" id="1791.GCA_001049355_01232"/>
<evidence type="ECO:0000313" key="3">
    <source>
        <dbReference type="EMBL" id="VEG55622.1"/>
    </source>
</evidence>
<proteinExistence type="predicted"/>